<feature type="region of interest" description="Disordered" evidence="1">
    <location>
        <begin position="155"/>
        <end position="228"/>
    </location>
</feature>
<feature type="non-terminal residue" evidence="2">
    <location>
        <position position="228"/>
    </location>
</feature>
<accession>A0A2S4UMK6</accession>
<dbReference type="VEuPathDB" id="FungiDB:PSTT_14409"/>
<dbReference type="VEuPathDB" id="FungiDB:PSHT_05657"/>
<evidence type="ECO:0000256" key="1">
    <source>
        <dbReference type="SAM" id="MobiDB-lite"/>
    </source>
</evidence>
<organism evidence="2 3">
    <name type="scientific">Puccinia striiformis</name>
    <dbReference type="NCBI Taxonomy" id="27350"/>
    <lineage>
        <taxon>Eukaryota</taxon>
        <taxon>Fungi</taxon>
        <taxon>Dikarya</taxon>
        <taxon>Basidiomycota</taxon>
        <taxon>Pucciniomycotina</taxon>
        <taxon>Pucciniomycetes</taxon>
        <taxon>Pucciniales</taxon>
        <taxon>Pucciniaceae</taxon>
        <taxon>Puccinia</taxon>
    </lineage>
</organism>
<keyword evidence="3" id="KW-1185">Reference proteome</keyword>
<evidence type="ECO:0000313" key="3">
    <source>
        <dbReference type="Proteomes" id="UP000239156"/>
    </source>
</evidence>
<comment type="caution">
    <text evidence="2">The sequence shown here is derived from an EMBL/GenBank/DDBJ whole genome shotgun (WGS) entry which is preliminary data.</text>
</comment>
<protein>
    <submittedName>
        <fullName evidence="2">Uncharacterized protein</fullName>
    </submittedName>
</protein>
<evidence type="ECO:0000313" key="2">
    <source>
        <dbReference type="EMBL" id="POV98456.1"/>
    </source>
</evidence>
<name>A0A2S4UMK6_9BASI</name>
<feature type="compositionally biased region" description="Polar residues" evidence="1">
    <location>
        <begin position="212"/>
        <end position="228"/>
    </location>
</feature>
<reference evidence="2" key="1">
    <citation type="submission" date="2017-12" db="EMBL/GenBank/DDBJ databases">
        <title>Gene loss provides genomic basis for host adaptation in cereal stripe rust fungi.</title>
        <authorList>
            <person name="Xia C."/>
        </authorList>
    </citation>
    <scope>NUCLEOTIDE SEQUENCE [LARGE SCALE GENOMIC DNA]</scope>
    <source>
        <strain evidence="2">93-210</strain>
    </source>
</reference>
<feature type="compositionally biased region" description="Basic and acidic residues" evidence="1">
    <location>
        <begin position="155"/>
        <end position="178"/>
    </location>
</feature>
<dbReference type="EMBL" id="PKSL01000226">
    <property type="protein sequence ID" value="POV98456.1"/>
    <property type="molecule type" value="Genomic_DNA"/>
</dbReference>
<feature type="region of interest" description="Disordered" evidence="1">
    <location>
        <begin position="1"/>
        <end position="27"/>
    </location>
</feature>
<proteinExistence type="predicted"/>
<dbReference type="AlphaFoldDB" id="A0A2S4UMK6"/>
<dbReference type="Proteomes" id="UP000239156">
    <property type="component" value="Unassembled WGS sequence"/>
</dbReference>
<feature type="compositionally biased region" description="Basic and acidic residues" evidence="1">
    <location>
        <begin position="1"/>
        <end position="15"/>
    </location>
</feature>
<sequence>MPRLKFREPLPEKRPAASGKKTRPDLLSNTYKASCVQPGGLNCTPSHHMYLENEIDHQMEPADGPSARQRRLTSLEPNFNSSLLIYPLSNSDLKREKKMKVNIVDDWKVPAAQQGIFRTSYVQTPIVSPAPSNTALPNRLAKFVTTFDGVREKRLTNSSELQEREAPIGPPERVESDIMRNFPRVESAHRSAGTSGFKRKNHPSDPPDATPPQLNTPKNQYQETKQLS</sequence>
<gene>
    <name evidence="2" type="ORF">PSTT_14409</name>
</gene>